<dbReference type="Proteomes" id="UP000828390">
    <property type="component" value="Unassembled WGS sequence"/>
</dbReference>
<proteinExistence type="predicted"/>
<dbReference type="EMBL" id="JAIWYP010000008">
    <property type="protein sequence ID" value="KAH3786625.1"/>
    <property type="molecule type" value="Genomic_DNA"/>
</dbReference>
<protein>
    <submittedName>
        <fullName evidence="1">Uncharacterized protein</fullName>
    </submittedName>
</protein>
<accession>A0A9D4EU57</accession>
<comment type="caution">
    <text evidence="1">The sequence shown here is derived from an EMBL/GenBank/DDBJ whole genome shotgun (WGS) entry which is preliminary data.</text>
</comment>
<evidence type="ECO:0000313" key="1">
    <source>
        <dbReference type="EMBL" id="KAH3786625.1"/>
    </source>
</evidence>
<sequence length="75" mass="8505">MLNPLITCQRPSCHSQSAVERFLKVNEVVKELMLVWQVFLNHNSAVEDLFHCALPSSKSSLLVCQQFLGLTFKSI</sequence>
<reference evidence="1" key="1">
    <citation type="journal article" date="2019" name="bioRxiv">
        <title>The Genome of the Zebra Mussel, Dreissena polymorpha: A Resource for Invasive Species Research.</title>
        <authorList>
            <person name="McCartney M.A."/>
            <person name="Auch B."/>
            <person name="Kono T."/>
            <person name="Mallez S."/>
            <person name="Zhang Y."/>
            <person name="Obille A."/>
            <person name="Becker A."/>
            <person name="Abrahante J.E."/>
            <person name="Garbe J."/>
            <person name="Badalamenti J.P."/>
            <person name="Herman A."/>
            <person name="Mangelson H."/>
            <person name="Liachko I."/>
            <person name="Sullivan S."/>
            <person name="Sone E.D."/>
            <person name="Koren S."/>
            <person name="Silverstein K.A.T."/>
            <person name="Beckman K.B."/>
            <person name="Gohl D.M."/>
        </authorList>
    </citation>
    <scope>NUCLEOTIDE SEQUENCE</scope>
    <source>
        <strain evidence="1">Duluth1</strain>
        <tissue evidence="1">Whole animal</tissue>
    </source>
</reference>
<organism evidence="1 2">
    <name type="scientific">Dreissena polymorpha</name>
    <name type="common">Zebra mussel</name>
    <name type="synonym">Mytilus polymorpha</name>
    <dbReference type="NCBI Taxonomy" id="45954"/>
    <lineage>
        <taxon>Eukaryota</taxon>
        <taxon>Metazoa</taxon>
        <taxon>Spiralia</taxon>
        <taxon>Lophotrochozoa</taxon>
        <taxon>Mollusca</taxon>
        <taxon>Bivalvia</taxon>
        <taxon>Autobranchia</taxon>
        <taxon>Heteroconchia</taxon>
        <taxon>Euheterodonta</taxon>
        <taxon>Imparidentia</taxon>
        <taxon>Neoheterodontei</taxon>
        <taxon>Myida</taxon>
        <taxon>Dreissenoidea</taxon>
        <taxon>Dreissenidae</taxon>
        <taxon>Dreissena</taxon>
    </lineage>
</organism>
<keyword evidence="2" id="KW-1185">Reference proteome</keyword>
<evidence type="ECO:0000313" key="2">
    <source>
        <dbReference type="Proteomes" id="UP000828390"/>
    </source>
</evidence>
<gene>
    <name evidence="1" type="ORF">DPMN_164732</name>
</gene>
<dbReference type="AlphaFoldDB" id="A0A9D4EU57"/>
<reference evidence="1" key="2">
    <citation type="submission" date="2020-11" db="EMBL/GenBank/DDBJ databases">
        <authorList>
            <person name="McCartney M.A."/>
            <person name="Auch B."/>
            <person name="Kono T."/>
            <person name="Mallez S."/>
            <person name="Becker A."/>
            <person name="Gohl D.M."/>
            <person name="Silverstein K.A.T."/>
            <person name="Koren S."/>
            <person name="Bechman K.B."/>
            <person name="Herman A."/>
            <person name="Abrahante J.E."/>
            <person name="Garbe J."/>
        </authorList>
    </citation>
    <scope>NUCLEOTIDE SEQUENCE</scope>
    <source>
        <strain evidence="1">Duluth1</strain>
        <tissue evidence="1">Whole animal</tissue>
    </source>
</reference>
<name>A0A9D4EU57_DREPO</name>